<accession>A0A0U1M501</accession>
<protein>
    <recommendedName>
        <fullName evidence="3">BTB domain-containing protein</fullName>
    </recommendedName>
</protein>
<name>A0A0U1M501_TALIS</name>
<evidence type="ECO:0000313" key="1">
    <source>
        <dbReference type="EMBL" id="CRG90066.1"/>
    </source>
</evidence>
<sequence length="277" mass="32331">MTKMINLAWDQILQLKRMSLGGANKVRFADEEETTERQCVTSSLQDQEDNAFLNNEIQIPEDNIGTFCRRHILRLAYDPVVNVLVGRFEHRCSLHRGLLWQHSLFFRNLLGNEEEEASAKNTTLESRLAEEHELAFSVFANWLNFRFNFERGRSVKDDRFDVRLLFYCYILAVKLQAPKFKEYIFGEIKIYCATTMTTITLTQIRYVYENTRQTDDPLRRYCIWKMCVQAPIDETLADPELLEMMREGGGPLVNDILEARESLATNKGEGLHQLMVD</sequence>
<dbReference type="STRING" id="28573.A0A0U1M501"/>
<dbReference type="OrthoDB" id="1022638at2759"/>
<dbReference type="EMBL" id="CVMT01000007">
    <property type="protein sequence ID" value="CRG90066.1"/>
    <property type="molecule type" value="Genomic_DNA"/>
</dbReference>
<keyword evidence="2" id="KW-1185">Reference proteome</keyword>
<organism evidence="1 2">
    <name type="scientific">Talaromyces islandicus</name>
    <name type="common">Penicillium islandicum</name>
    <dbReference type="NCBI Taxonomy" id="28573"/>
    <lineage>
        <taxon>Eukaryota</taxon>
        <taxon>Fungi</taxon>
        <taxon>Dikarya</taxon>
        <taxon>Ascomycota</taxon>
        <taxon>Pezizomycotina</taxon>
        <taxon>Eurotiomycetes</taxon>
        <taxon>Eurotiomycetidae</taxon>
        <taxon>Eurotiales</taxon>
        <taxon>Trichocomaceae</taxon>
        <taxon>Talaromyces</taxon>
        <taxon>Talaromyces sect. Islandici</taxon>
    </lineage>
</organism>
<evidence type="ECO:0000313" key="2">
    <source>
        <dbReference type="Proteomes" id="UP000054383"/>
    </source>
</evidence>
<dbReference type="AlphaFoldDB" id="A0A0U1M501"/>
<proteinExistence type="predicted"/>
<dbReference type="Proteomes" id="UP000054383">
    <property type="component" value="Unassembled WGS sequence"/>
</dbReference>
<reference evidence="1 2" key="1">
    <citation type="submission" date="2015-04" db="EMBL/GenBank/DDBJ databases">
        <authorList>
            <person name="Syromyatnikov M.Y."/>
            <person name="Popov V.N."/>
        </authorList>
    </citation>
    <scope>NUCLEOTIDE SEQUENCE [LARGE SCALE GENOMIC DNA]</scope>
    <source>
        <strain evidence="1">WF-38-12</strain>
    </source>
</reference>
<gene>
    <name evidence="1" type="ORF">PISL3812_07107</name>
</gene>
<evidence type="ECO:0008006" key="3">
    <source>
        <dbReference type="Google" id="ProtNLM"/>
    </source>
</evidence>